<evidence type="ECO:0000313" key="2">
    <source>
        <dbReference type="EMBL" id="KAF9974200.1"/>
    </source>
</evidence>
<evidence type="ECO:0000313" key="3">
    <source>
        <dbReference type="Proteomes" id="UP000749646"/>
    </source>
</evidence>
<comment type="caution">
    <text evidence="2">The sequence shown here is derived from an EMBL/GenBank/DDBJ whole genome shotgun (WGS) entry which is preliminary data.</text>
</comment>
<reference evidence="2" key="1">
    <citation type="journal article" date="2020" name="Fungal Divers.">
        <title>Resolving the Mortierellaceae phylogeny through synthesis of multi-gene phylogenetics and phylogenomics.</title>
        <authorList>
            <person name="Vandepol N."/>
            <person name="Liber J."/>
            <person name="Desiro A."/>
            <person name="Na H."/>
            <person name="Kennedy M."/>
            <person name="Barry K."/>
            <person name="Grigoriev I.V."/>
            <person name="Miller A.N."/>
            <person name="O'Donnell K."/>
            <person name="Stajich J.E."/>
            <person name="Bonito G."/>
        </authorList>
    </citation>
    <scope>NUCLEOTIDE SEQUENCE</scope>
    <source>
        <strain evidence="2">MES-2147</strain>
    </source>
</reference>
<evidence type="ECO:0000256" key="1">
    <source>
        <dbReference type="SAM" id="MobiDB-lite"/>
    </source>
</evidence>
<organism evidence="2 3">
    <name type="scientific">Modicella reniformis</name>
    <dbReference type="NCBI Taxonomy" id="1440133"/>
    <lineage>
        <taxon>Eukaryota</taxon>
        <taxon>Fungi</taxon>
        <taxon>Fungi incertae sedis</taxon>
        <taxon>Mucoromycota</taxon>
        <taxon>Mortierellomycotina</taxon>
        <taxon>Mortierellomycetes</taxon>
        <taxon>Mortierellales</taxon>
        <taxon>Mortierellaceae</taxon>
        <taxon>Modicella</taxon>
    </lineage>
</organism>
<protein>
    <submittedName>
        <fullName evidence="2">Uncharacterized protein</fullName>
    </submittedName>
</protein>
<dbReference type="AlphaFoldDB" id="A0A9P6JGE8"/>
<dbReference type="EMBL" id="JAAAHW010004460">
    <property type="protein sequence ID" value="KAF9974200.1"/>
    <property type="molecule type" value="Genomic_DNA"/>
</dbReference>
<accession>A0A9P6JGE8</accession>
<proteinExistence type="predicted"/>
<feature type="non-terminal residue" evidence="2">
    <location>
        <position position="1"/>
    </location>
</feature>
<dbReference type="OrthoDB" id="2446429at2759"/>
<keyword evidence="3" id="KW-1185">Reference proteome</keyword>
<name>A0A9P6JGE8_9FUNG</name>
<sequence>SYYDDFSQFPQHPDLAPYSGYDPRYRSPPLLPTDVHPRSRPMMYGPSQLSRPVRNYGNYGDYMMGPGAGDGSGADIILPVSRYAAPFLRDHELQQRDSRRRTMNVNKVSMGP</sequence>
<dbReference type="Proteomes" id="UP000749646">
    <property type="component" value="Unassembled WGS sequence"/>
</dbReference>
<gene>
    <name evidence="2" type="ORF">BGZ65_008856</name>
</gene>
<feature type="region of interest" description="Disordered" evidence="1">
    <location>
        <begin position="1"/>
        <end position="50"/>
    </location>
</feature>